<keyword evidence="3" id="KW-1185">Reference proteome</keyword>
<organism evidence="2 3">
    <name type="scientific">Stephania cephalantha</name>
    <dbReference type="NCBI Taxonomy" id="152367"/>
    <lineage>
        <taxon>Eukaryota</taxon>
        <taxon>Viridiplantae</taxon>
        <taxon>Streptophyta</taxon>
        <taxon>Embryophyta</taxon>
        <taxon>Tracheophyta</taxon>
        <taxon>Spermatophyta</taxon>
        <taxon>Magnoliopsida</taxon>
        <taxon>Ranunculales</taxon>
        <taxon>Menispermaceae</taxon>
        <taxon>Menispermoideae</taxon>
        <taxon>Cissampelideae</taxon>
        <taxon>Stephania</taxon>
    </lineage>
</organism>
<dbReference type="Proteomes" id="UP001419268">
    <property type="component" value="Unassembled WGS sequence"/>
</dbReference>
<evidence type="ECO:0000256" key="1">
    <source>
        <dbReference type="SAM" id="MobiDB-lite"/>
    </source>
</evidence>
<comment type="caution">
    <text evidence="2">The sequence shown here is derived from an EMBL/GenBank/DDBJ whole genome shotgun (WGS) entry which is preliminary data.</text>
</comment>
<evidence type="ECO:0000313" key="3">
    <source>
        <dbReference type="Proteomes" id="UP001419268"/>
    </source>
</evidence>
<accession>A0AAP0KC24</accession>
<reference evidence="2 3" key="1">
    <citation type="submission" date="2024-01" db="EMBL/GenBank/DDBJ databases">
        <title>Genome assemblies of Stephania.</title>
        <authorList>
            <person name="Yang L."/>
        </authorList>
    </citation>
    <scope>NUCLEOTIDE SEQUENCE [LARGE SCALE GENOMIC DNA]</scope>
    <source>
        <strain evidence="2">JXDWG</strain>
        <tissue evidence="2">Leaf</tissue>
    </source>
</reference>
<dbReference type="EMBL" id="JBBNAG010000003">
    <property type="protein sequence ID" value="KAK9148789.1"/>
    <property type="molecule type" value="Genomic_DNA"/>
</dbReference>
<sequence length="56" mass="5944">MFGDGGPSGTTTSAATHSQLKVGDPSSKCKAMTTTTRPSQKDKRRKIELGFCLNNV</sequence>
<gene>
    <name evidence="2" type="ORF">Scep_007546</name>
</gene>
<dbReference type="AlphaFoldDB" id="A0AAP0KC24"/>
<protein>
    <submittedName>
        <fullName evidence="2">Uncharacterized protein</fullName>
    </submittedName>
</protein>
<feature type="region of interest" description="Disordered" evidence="1">
    <location>
        <begin position="1"/>
        <end position="43"/>
    </location>
</feature>
<name>A0AAP0KC24_9MAGN</name>
<evidence type="ECO:0000313" key="2">
    <source>
        <dbReference type="EMBL" id="KAK9148789.1"/>
    </source>
</evidence>
<proteinExistence type="predicted"/>